<organism evidence="4 5">
    <name type="scientific">Aedes albopictus</name>
    <name type="common">Asian tiger mosquito</name>
    <name type="synonym">Stegomyia albopicta</name>
    <dbReference type="NCBI Taxonomy" id="7160"/>
    <lineage>
        <taxon>Eukaryota</taxon>
        <taxon>Metazoa</taxon>
        <taxon>Ecdysozoa</taxon>
        <taxon>Arthropoda</taxon>
        <taxon>Hexapoda</taxon>
        <taxon>Insecta</taxon>
        <taxon>Pterygota</taxon>
        <taxon>Neoptera</taxon>
        <taxon>Endopterygota</taxon>
        <taxon>Diptera</taxon>
        <taxon>Nematocera</taxon>
        <taxon>Culicoidea</taxon>
        <taxon>Culicidae</taxon>
        <taxon>Culicinae</taxon>
        <taxon>Aedini</taxon>
        <taxon>Aedes</taxon>
        <taxon>Stegomyia</taxon>
    </lineage>
</organism>
<evidence type="ECO:0000256" key="1">
    <source>
        <dbReference type="ARBA" id="ARBA00022723"/>
    </source>
</evidence>
<dbReference type="Gene3D" id="3.30.40.10">
    <property type="entry name" value="Zinc/RING finger domain, C3HC4 (zinc finger)"/>
    <property type="match status" value="1"/>
</dbReference>
<protein>
    <recommendedName>
        <fullName evidence="6">Zinc finger PHD-type domain-containing protein</fullName>
    </recommendedName>
</protein>
<keyword evidence="3" id="KW-0862">Zinc</keyword>
<evidence type="ECO:0008006" key="6">
    <source>
        <dbReference type="Google" id="ProtNLM"/>
    </source>
</evidence>
<evidence type="ECO:0000313" key="4">
    <source>
        <dbReference type="EnsemblMetazoa" id="AALFPA23_002998.P3137"/>
    </source>
</evidence>
<sequence>MDCKKCALPVETSIQPFIHCNGLCAAIHHAACVGLETPNLAAVSPPYKNSFWLCDECIDEFVCWRNDRSANAKELSSRPELSLNSEQQSALQRDVEELKGKVYSIESILSTLTTTASCLPNTEMMRHSTPNSSWQFSREMSGTNACNVTPSVSAASERLTESAVDESFALLLTNIDGNVSEEDVQLMVARSLGASDAECRNIKKLVPRWVDCSTLDYVSFKIILHCKWKPAAMMSTTWPRYVKFREFRRRECTWKPDNL</sequence>
<dbReference type="InterPro" id="IPR013083">
    <property type="entry name" value="Znf_RING/FYVE/PHD"/>
</dbReference>
<evidence type="ECO:0000313" key="5">
    <source>
        <dbReference type="Proteomes" id="UP000069940"/>
    </source>
</evidence>
<accession>A0ABM1XUJ4</accession>
<dbReference type="RefSeq" id="XP_062708967.1">
    <property type="nucleotide sequence ID" value="XM_062852983.1"/>
</dbReference>
<keyword evidence="1" id="KW-0479">Metal-binding</keyword>
<evidence type="ECO:0000256" key="3">
    <source>
        <dbReference type="ARBA" id="ARBA00022833"/>
    </source>
</evidence>
<dbReference type="InterPro" id="IPR011011">
    <property type="entry name" value="Znf_FYVE_PHD"/>
</dbReference>
<reference evidence="4" key="2">
    <citation type="submission" date="2025-05" db="UniProtKB">
        <authorList>
            <consortium name="EnsemblMetazoa"/>
        </authorList>
    </citation>
    <scope>IDENTIFICATION</scope>
    <source>
        <strain evidence="4">Foshan</strain>
    </source>
</reference>
<reference evidence="5" key="1">
    <citation type="journal article" date="2015" name="Proc. Natl. Acad. Sci. U.S.A.">
        <title>Genome sequence of the Asian Tiger mosquito, Aedes albopictus, reveals insights into its biology, genetics, and evolution.</title>
        <authorList>
            <person name="Chen X.G."/>
            <person name="Jiang X."/>
            <person name="Gu J."/>
            <person name="Xu M."/>
            <person name="Wu Y."/>
            <person name="Deng Y."/>
            <person name="Zhang C."/>
            <person name="Bonizzoni M."/>
            <person name="Dermauw W."/>
            <person name="Vontas J."/>
            <person name="Armbruster P."/>
            <person name="Huang X."/>
            <person name="Yang Y."/>
            <person name="Zhang H."/>
            <person name="He W."/>
            <person name="Peng H."/>
            <person name="Liu Y."/>
            <person name="Wu K."/>
            <person name="Chen J."/>
            <person name="Lirakis M."/>
            <person name="Topalis P."/>
            <person name="Van Leeuwen T."/>
            <person name="Hall A.B."/>
            <person name="Jiang X."/>
            <person name="Thorpe C."/>
            <person name="Mueller R.L."/>
            <person name="Sun C."/>
            <person name="Waterhouse R.M."/>
            <person name="Yan G."/>
            <person name="Tu Z.J."/>
            <person name="Fang X."/>
            <person name="James A.A."/>
        </authorList>
    </citation>
    <scope>NUCLEOTIDE SEQUENCE [LARGE SCALE GENOMIC DNA]</scope>
    <source>
        <strain evidence="5">Foshan</strain>
    </source>
</reference>
<dbReference type="EnsemblMetazoa" id="AALFPA23_002998.R3137">
    <property type="protein sequence ID" value="AALFPA23_002998.P3137"/>
    <property type="gene ID" value="AALFPA23_002998"/>
</dbReference>
<proteinExistence type="predicted"/>
<dbReference type="PROSITE" id="PS01359">
    <property type="entry name" value="ZF_PHD_1"/>
    <property type="match status" value="1"/>
</dbReference>
<dbReference type="SUPFAM" id="SSF57903">
    <property type="entry name" value="FYVE/PHD zinc finger"/>
    <property type="match status" value="1"/>
</dbReference>
<dbReference type="Proteomes" id="UP000069940">
    <property type="component" value="Unassembled WGS sequence"/>
</dbReference>
<dbReference type="GeneID" id="134288364"/>
<dbReference type="InterPro" id="IPR019786">
    <property type="entry name" value="Zinc_finger_PHD-type_CS"/>
</dbReference>
<keyword evidence="2" id="KW-0863">Zinc-finger</keyword>
<keyword evidence="5" id="KW-1185">Reference proteome</keyword>
<evidence type="ECO:0000256" key="2">
    <source>
        <dbReference type="ARBA" id="ARBA00022771"/>
    </source>
</evidence>
<name>A0ABM1XUJ4_AEDAL</name>